<name>A0A2T0RIN2_9RHOB</name>
<protein>
    <submittedName>
        <fullName evidence="1">Uncharacterized protein</fullName>
    </submittedName>
</protein>
<dbReference type="AlphaFoldDB" id="A0A2T0RIN2"/>
<dbReference type="Proteomes" id="UP000239480">
    <property type="component" value="Unassembled WGS sequence"/>
</dbReference>
<evidence type="ECO:0000313" key="1">
    <source>
        <dbReference type="EMBL" id="PRY20987.1"/>
    </source>
</evidence>
<dbReference type="OrthoDB" id="9808346at2"/>
<organism evidence="1 2">
    <name type="scientific">Aliiruegeria haliotis</name>
    <dbReference type="NCBI Taxonomy" id="1280846"/>
    <lineage>
        <taxon>Bacteria</taxon>
        <taxon>Pseudomonadati</taxon>
        <taxon>Pseudomonadota</taxon>
        <taxon>Alphaproteobacteria</taxon>
        <taxon>Rhodobacterales</taxon>
        <taxon>Roseobacteraceae</taxon>
        <taxon>Aliiruegeria</taxon>
    </lineage>
</organism>
<dbReference type="EMBL" id="PVTD01000011">
    <property type="protein sequence ID" value="PRY20987.1"/>
    <property type="molecule type" value="Genomic_DNA"/>
</dbReference>
<dbReference type="RefSeq" id="WP_146136738.1">
    <property type="nucleotide sequence ID" value="NZ_PVTD01000011.1"/>
</dbReference>
<accession>A0A2T0RIN2</accession>
<sequence length="187" mass="21363">MLTNYAPKWSETQGDWVCDFYESGRRHRWRLGIRDSKKQKVTGPAAELRYRQLLNELLAKTSEDGDVIFAEAVRNYDASEEQRRKLANALEHFEAVPVSKISKESFWKAGRKHFPNGSLETVGREFVGPAHAAINQQLGSSPVRRDDRRRERFLLPDEAAGCRRRPAWRASSDLGTSSVEYGKLLLS</sequence>
<keyword evidence="2" id="KW-1185">Reference proteome</keyword>
<proteinExistence type="predicted"/>
<evidence type="ECO:0000313" key="2">
    <source>
        <dbReference type="Proteomes" id="UP000239480"/>
    </source>
</evidence>
<comment type="caution">
    <text evidence="1">The sequence shown here is derived from an EMBL/GenBank/DDBJ whole genome shotgun (WGS) entry which is preliminary data.</text>
</comment>
<gene>
    <name evidence="1" type="ORF">CLV78_111143</name>
</gene>
<reference evidence="1 2" key="1">
    <citation type="submission" date="2018-03" db="EMBL/GenBank/DDBJ databases">
        <title>Genomic Encyclopedia of Archaeal and Bacterial Type Strains, Phase II (KMG-II): from individual species to whole genera.</title>
        <authorList>
            <person name="Goeker M."/>
        </authorList>
    </citation>
    <scope>NUCLEOTIDE SEQUENCE [LARGE SCALE GENOMIC DNA]</scope>
    <source>
        <strain evidence="1 2">DSM 29328</strain>
    </source>
</reference>